<protein>
    <submittedName>
        <fullName evidence="2">Uncharacterized protein</fullName>
    </submittedName>
</protein>
<dbReference type="RefSeq" id="WP_149113168.1">
    <property type="nucleotide sequence ID" value="NZ_CP042425.1"/>
</dbReference>
<gene>
    <name evidence="2" type="ORF">PX52LOC_05732</name>
</gene>
<dbReference type="AlphaFoldDB" id="A0A5C1AL60"/>
<keyword evidence="3" id="KW-1185">Reference proteome</keyword>
<evidence type="ECO:0000313" key="2">
    <source>
        <dbReference type="EMBL" id="QEL18696.1"/>
    </source>
</evidence>
<accession>A0A5C1AL60</accession>
<evidence type="ECO:0000256" key="1">
    <source>
        <dbReference type="SAM" id="Coils"/>
    </source>
</evidence>
<name>A0A5C1AL60_9BACT</name>
<organism evidence="2 3">
    <name type="scientific">Limnoglobus roseus</name>
    <dbReference type="NCBI Taxonomy" id="2598579"/>
    <lineage>
        <taxon>Bacteria</taxon>
        <taxon>Pseudomonadati</taxon>
        <taxon>Planctomycetota</taxon>
        <taxon>Planctomycetia</taxon>
        <taxon>Gemmatales</taxon>
        <taxon>Gemmataceae</taxon>
        <taxon>Limnoglobus</taxon>
    </lineage>
</organism>
<dbReference type="EMBL" id="CP042425">
    <property type="protein sequence ID" value="QEL18696.1"/>
    <property type="molecule type" value="Genomic_DNA"/>
</dbReference>
<sequence length="115" mass="12743">MTPWWKIVIVLGWTLASFTTGWHVKGKYVQAAQLEDYQKQVAAAQTAQQEANDRAVDLEKQLATERQLAHDINSKTEQTIEKHPEFTSCKLPDGSVQLLNDAIAGRTASGFNAGM</sequence>
<reference evidence="3" key="1">
    <citation type="submission" date="2019-08" db="EMBL/GenBank/DDBJ databases">
        <title>Limnoglobus roseus gen. nov., sp. nov., a novel freshwater planctomycete with a giant genome from the family Gemmataceae.</title>
        <authorList>
            <person name="Kulichevskaya I.S."/>
            <person name="Naumoff D.G."/>
            <person name="Miroshnikov K."/>
            <person name="Ivanova A."/>
            <person name="Philippov D.A."/>
            <person name="Hakobyan A."/>
            <person name="Rijpstra I.C."/>
            <person name="Sinninghe Damste J.S."/>
            <person name="Liesack W."/>
            <person name="Dedysh S.N."/>
        </authorList>
    </citation>
    <scope>NUCLEOTIDE SEQUENCE [LARGE SCALE GENOMIC DNA]</scope>
    <source>
        <strain evidence="3">PX52</strain>
    </source>
</reference>
<dbReference type="Proteomes" id="UP000324974">
    <property type="component" value="Chromosome"/>
</dbReference>
<feature type="coiled-coil region" evidence="1">
    <location>
        <begin position="34"/>
        <end position="68"/>
    </location>
</feature>
<dbReference type="KEGG" id="lrs:PX52LOC_05732"/>
<proteinExistence type="predicted"/>
<evidence type="ECO:0000313" key="3">
    <source>
        <dbReference type="Proteomes" id="UP000324974"/>
    </source>
</evidence>
<keyword evidence="1" id="KW-0175">Coiled coil</keyword>